<accession>A0A0V0HHX1</accession>
<evidence type="ECO:0000313" key="2">
    <source>
        <dbReference type="EMBL" id="JAP20050.1"/>
    </source>
</evidence>
<feature type="compositionally biased region" description="Basic and acidic residues" evidence="1">
    <location>
        <begin position="32"/>
        <end position="43"/>
    </location>
</feature>
<organism evidence="2">
    <name type="scientific">Solanum chacoense</name>
    <name type="common">Chaco potato</name>
    <dbReference type="NCBI Taxonomy" id="4108"/>
    <lineage>
        <taxon>Eukaryota</taxon>
        <taxon>Viridiplantae</taxon>
        <taxon>Streptophyta</taxon>
        <taxon>Embryophyta</taxon>
        <taxon>Tracheophyta</taxon>
        <taxon>Spermatophyta</taxon>
        <taxon>Magnoliopsida</taxon>
        <taxon>eudicotyledons</taxon>
        <taxon>Gunneridae</taxon>
        <taxon>Pentapetalae</taxon>
        <taxon>asterids</taxon>
        <taxon>lamiids</taxon>
        <taxon>Solanales</taxon>
        <taxon>Solanaceae</taxon>
        <taxon>Solanoideae</taxon>
        <taxon>Solaneae</taxon>
        <taxon>Solanum</taxon>
    </lineage>
</organism>
<protein>
    <submittedName>
        <fullName evidence="2">Putative ovule protein</fullName>
    </submittedName>
</protein>
<name>A0A0V0HHX1_SOLCH</name>
<feature type="region of interest" description="Disordered" evidence="1">
    <location>
        <begin position="32"/>
        <end position="53"/>
    </location>
</feature>
<sequence>MCVQPHGNMRPSISEVIKEIQDAIAIERGAEAVKEGSSDDISRHSMHSSLHAGSMDLGASDHYLSIDESITRPAAR</sequence>
<proteinExistence type="predicted"/>
<evidence type="ECO:0000256" key="1">
    <source>
        <dbReference type="SAM" id="MobiDB-lite"/>
    </source>
</evidence>
<dbReference type="EMBL" id="GEDG01019313">
    <property type="protein sequence ID" value="JAP20050.1"/>
    <property type="molecule type" value="Transcribed_RNA"/>
</dbReference>
<reference evidence="2" key="1">
    <citation type="submission" date="2015-12" db="EMBL/GenBank/DDBJ databases">
        <title>Gene expression during late stages of embryo sac development: a critical building block for successful pollen-pistil interactions.</title>
        <authorList>
            <person name="Liu Y."/>
            <person name="Joly V."/>
            <person name="Sabar M."/>
            <person name="Matton D.P."/>
        </authorList>
    </citation>
    <scope>NUCLEOTIDE SEQUENCE</scope>
</reference>
<dbReference type="AlphaFoldDB" id="A0A0V0HHX1"/>